<keyword evidence="7 10" id="KW-0408">Iron</keyword>
<evidence type="ECO:0000256" key="10">
    <source>
        <dbReference type="PIRSR" id="PIRSR000018-51"/>
    </source>
</evidence>
<comment type="cofactor">
    <cofactor evidence="9">
        <name>heme c</name>
        <dbReference type="ChEBI" id="CHEBI:61717"/>
    </cofactor>
    <text evidence="9">Binds 3 heme c groups covalently per subunit.</text>
</comment>
<keyword evidence="4 10" id="KW-0479">Metal-binding</keyword>
<feature type="binding site" description="axial binding residue" evidence="10">
    <location>
        <position position="59"/>
    </location>
    <ligand>
        <name>heme c</name>
        <dbReference type="ChEBI" id="CHEBI:61717"/>
        <label>1</label>
    </ligand>
    <ligandPart>
        <name>Fe</name>
        <dbReference type="ChEBI" id="CHEBI:18248"/>
    </ligandPart>
</feature>
<dbReference type="PANTHER" id="PTHR35008:SF8">
    <property type="entry name" value="ALCOHOL DEHYDROGENASE CYTOCHROME C SUBUNIT"/>
    <property type="match status" value="1"/>
</dbReference>
<evidence type="ECO:0000256" key="1">
    <source>
        <dbReference type="ARBA" id="ARBA00004236"/>
    </source>
</evidence>
<dbReference type="AlphaFoldDB" id="A0A1H1UE71"/>
<dbReference type="GO" id="GO:0016614">
    <property type="term" value="F:oxidoreductase activity, acting on CH-OH group of donors"/>
    <property type="evidence" value="ECO:0007669"/>
    <property type="project" value="InterPro"/>
</dbReference>
<keyword evidence="14" id="KW-1185">Reference proteome</keyword>
<dbReference type="Pfam" id="PF00034">
    <property type="entry name" value="Cytochrom_C"/>
    <property type="match status" value="2"/>
</dbReference>
<evidence type="ECO:0000256" key="8">
    <source>
        <dbReference type="ARBA" id="ARBA00023136"/>
    </source>
</evidence>
<keyword evidence="6" id="KW-0677">Repeat</keyword>
<dbReference type="GO" id="GO:0009055">
    <property type="term" value="F:electron transfer activity"/>
    <property type="evidence" value="ECO:0007669"/>
    <property type="project" value="InterPro"/>
</dbReference>
<gene>
    <name evidence="13" type="ORF">SAMN05444158_2904</name>
</gene>
<comment type="subcellular location">
    <subcellularLocation>
        <location evidence="1">Cell membrane</location>
    </subcellularLocation>
</comment>
<dbReference type="InterPro" id="IPR009056">
    <property type="entry name" value="Cyt_c-like_dom"/>
</dbReference>
<feature type="binding site" description="axial binding residue" evidence="10">
    <location>
        <position position="205"/>
    </location>
    <ligand>
        <name>heme c</name>
        <dbReference type="ChEBI" id="CHEBI:61717"/>
        <label>2</label>
    </ligand>
    <ligandPart>
        <name>Fe</name>
        <dbReference type="ChEBI" id="CHEBI:18248"/>
    </ligandPart>
</feature>
<sequence>MKSPAGTTSGVARLANRWRYAILLVAVIAADRAMADPDNYVSVMRGKALATAGDCIACHTAPGGQPFAGGLALATPFGAIVTPNITPDDATGIGHWSRNDFARAIHQGRRPDGGYLYPAFPYPYYTKVTRQDTDAIYDYLRTLTPVSNIVNRNTLPFPFSIRTAMMGWNALFFKPGRFVPDPQRSEEFNRGAYLVEGLGHCGACHTPLNAFGANKADQFLQGNRIDNWTAPNITNDEPSGLGKWSVEEVVQYLKTGQTRTTIASGPMKEVVEYSTSKMPDADLKAIAVYLKERGAAGAPAPAPIPASDPRMQVGEAIFVDTCSACHTRIGAGIEHIFPRLAGDAIVRQDDPTTLVRIILTGVRGAGTDAFPTSPAMPSLGYRLDDSQVAAVVTYIRNSWGNAASAVDADTVRALRSKVSGPRERSASQ</sequence>
<keyword evidence="8" id="KW-0472">Membrane</keyword>
<dbReference type="Gene3D" id="1.10.760.10">
    <property type="entry name" value="Cytochrome c-like domain"/>
    <property type="match status" value="2"/>
</dbReference>
<dbReference type="InterPro" id="IPR036909">
    <property type="entry name" value="Cyt_c-like_dom_sf"/>
</dbReference>
<feature type="chain" id="PRO_5009262135" evidence="11">
    <location>
        <begin position="36"/>
        <end position="428"/>
    </location>
</feature>
<evidence type="ECO:0000256" key="3">
    <source>
        <dbReference type="ARBA" id="ARBA00022617"/>
    </source>
</evidence>
<keyword evidence="5 11" id="KW-0732">Signal</keyword>
<keyword evidence="2" id="KW-1003">Cell membrane</keyword>
<protein>
    <submittedName>
        <fullName evidence="13">Cytochrome c, mono-and diheme variants</fullName>
    </submittedName>
</protein>
<dbReference type="InterPro" id="IPR051459">
    <property type="entry name" value="Cytochrome_c-type_DH"/>
</dbReference>
<dbReference type="EMBL" id="LT629750">
    <property type="protein sequence ID" value="SDS70209.1"/>
    <property type="molecule type" value="Genomic_DNA"/>
</dbReference>
<dbReference type="InterPro" id="IPR014353">
    <property type="entry name" value="Membr-bd_ADH_cyt_c"/>
</dbReference>
<evidence type="ECO:0000313" key="13">
    <source>
        <dbReference type="EMBL" id="SDS70209.1"/>
    </source>
</evidence>
<feature type="binding site" description="covalent" evidence="9">
    <location>
        <position position="325"/>
    </location>
    <ligand>
        <name>heme c</name>
        <dbReference type="ChEBI" id="CHEBI:61717"/>
        <label>3</label>
    </ligand>
</feature>
<dbReference type="GO" id="GO:0005886">
    <property type="term" value="C:plasma membrane"/>
    <property type="evidence" value="ECO:0007669"/>
    <property type="project" value="UniProtKB-SubCell"/>
</dbReference>
<dbReference type="Proteomes" id="UP000243904">
    <property type="component" value="Chromosome I"/>
</dbReference>
<name>A0A1H1UE71_9BRAD</name>
<feature type="binding site" description="covalent" evidence="9">
    <location>
        <position position="204"/>
    </location>
    <ligand>
        <name>heme c</name>
        <dbReference type="ChEBI" id="CHEBI:61717"/>
        <label>2</label>
    </ligand>
</feature>
<accession>A0A1H1UE71</accession>
<feature type="binding site" description="axial binding residue" evidence="10">
    <location>
        <position position="326"/>
    </location>
    <ligand>
        <name>heme c</name>
        <dbReference type="ChEBI" id="CHEBI:61717"/>
        <label>3</label>
    </ligand>
    <ligandPart>
        <name>Fe</name>
        <dbReference type="ChEBI" id="CHEBI:18248"/>
    </ligandPart>
</feature>
<evidence type="ECO:0000256" key="6">
    <source>
        <dbReference type="ARBA" id="ARBA00022737"/>
    </source>
</evidence>
<reference evidence="14" key="1">
    <citation type="submission" date="2016-10" db="EMBL/GenBank/DDBJ databases">
        <authorList>
            <person name="Varghese N."/>
            <person name="Submissions S."/>
        </authorList>
    </citation>
    <scope>NUCLEOTIDE SEQUENCE [LARGE SCALE GENOMIC DNA]</scope>
    <source>
        <strain evidence="14">GAS369</strain>
    </source>
</reference>
<feature type="domain" description="Cytochrome c" evidence="12">
    <location>
        <begin position="41"/>
        <end position="144"/>
    </location>
</feature>
<dbReference type="GO" id="GO:0020037">
    <property type="term" value="F:heme binding"/>
    <property type="evidence" value="ECO:0007669"/>
    <property type="project" value="InterPro"/>
</dbReference>
<evidence type="ECO:0000256" key="5">
    <source>
        <dbReference type="ARBA" id="ARBA00022729"/>
    </source>
</evidence>
<proteinExistence type="predicted"/>
<evidence type="ECO:0000256" key="4">
    <source>
        <dbReference type="ARBA" id="ARBA00022723"/>
    </source>
</evidence>
<dbReference type="PIRSF" id="PIRSF000018">
    <property type="entry name" value="Mb_ADH_cyt_c"/>
    <property type="match status" value="1"/>
</dbReference>
<feature type="binding site" description="covalent" evidence="9">
    <location>
        <position position="322"/>
    </location>
    <ligand>
        <name>heme c</name>
        <dbReference type="ChEBI" id="CHEBI:61717"/>
        <label>3</label>
    </ligand>
</feature>
<evidence type="ECO:0000313" key="14">
    <source>
        <dbReference type="Proteomes" id="UP000243904"/>
    </source>
</evidence>
<feature type="binding site" description="covalent" evidence="9">
    <location>
        <position position="58"/>
    </location>
    <ligand>
        <name>heme c</name>
        <dbReference type="ChEBI" id="CHEBI:61717"/>
        <label>1</label>
    </ligand>
</feature>
<dbReference type="SUPFAM" id="SSF46626">
    <property type="entry name" value="Cytochrome c"/>
    <property type="match status" value="3"/>
</dbReference>
<feature type="binding site" description="covalent" evidence="9">
    <location>
        <position position="201"/>
    </location>
    <ligand>
        <name>heme c</name>
        <dbReference type="ChEBI" id="CHEBI:61717"/>
        <label>2</label>
    </ligand>
</feature>
<feature type="domain" description="Cytochrome c" evidence="12">
    <location>
        <begin position="309"/>
        <end position="399"/>
    </location>
</feature>
<dbReference type="PANTHER" id="PTHR35008">
    <property type="entry name" value="BLL4482 PROTEIN-RELATED"/>
    <property type="match status" value="1"/>
</dbReference>
<dbReference type="PROSITE" id="PS51007">
    <property type="entry name" value="CYTC"/>
    <property type="match status" value="3"/>
</dbReference>
<evidence type="ECO:0000256" key="11">
    <source>
        <dbReference type="SAM" id="SignalP"/>
    </source>
</evidence>
<evidence type="ECO:0000256" key="7">
    <source>
        <dbReference type="ARBA" id="ARBA00023004"/>
    </source>
</evidence>
<feature type="signal peptide" evidence="11">
    <location>
        <begin position="1"/>
        <end position="35"/>
    </location>
</feature>
<feature type="domain" description="Cytochrome c" evidence="12">
    <location>
        <begin position="186"/>
        <end position="294"/>
    </location>
</feature>
<organism evidence="13 14">
    <name type="scientific">Bradyrhizobium canariense</name>
    <dbReference type="NCBI Taxonomy" id="255045"/>
    <lineage>
        <taxon>Bacteria</taxon>
        <taxon>Pseudomonadati</taxon>
        <taxon>Pseudomonadota</taxon>
        <taxon>Alphaproteobacteria</taxon>
        <taxon>Hyphomicrobiales</taxon>
        <taxon>Nitrobacteraceae</taxon>
        <taxon>Bradyrhizobium</taxon>
    </lineage>
</organism>
<dbReference type="GO" id="GO:0005506">
    <property type="term" value="F:iron ion binding"/>
    <property type="evidence" value="ECO:0007669"/>
    <property type="project" value="InterPro"/>
</dbReference>
<evidence type="ECO:0000259" key="12">
    <source>
        <dbReference type="PROSITE" id="PS51007"/>
    </source>
</evidence>
<evidence type="ECO:0000256" key="2">
    <source>
        <dbReference type="ARBA" id="ARBA00022475"/>
    </source>
</evidence>
<evidence type="ECO:0000256" key="9">
    <source>
        <dbReference type="PIRSR" id="PIRSR000018-50"/>
    </source>
</evidence>
<keyword evidence="3 9" id="KW-0349">Heme</keyword>
<dbReference type="RefSeq" id="WP_146687746.1">
    <property type="nucleotide sequence ID" value="NZ_LT629750.1"/>
</dbReference>
<feature type="binding site" description="covalent" evidence="9">
    <location>
        <position position="55"/>
    </location>
    <ligand>
        <name>heme c</name>
        <dbReference type="ChEBI" id="CHEBI:61717"/>
        <label>1</label>
    </ligand>
</feature>